<reference evidence="1 2" key="1">
    <citation type="submission" date="2019-07" db="EMBL/GenBank/DDBJ databases">
        <title>Whole genome shotgun sequence of Cellulomonas persica NBRC 101101.</title>
        <authorList>
            <person name="Hosoyama A."/>
            <person name="Uohara A."/>
            <person name="Ohji S."/>
            <person name="Ichikawa N."/>
        </authorList>
    </citation>
    <scope>NUCLEOTIDE SEQUENCE [LARGE SCALE GENOMIC DNA]</scope>
    <source>
        <strain evidence="1 2">NBRC 101101</strain>
    </source>
</reference>
<organism evidence="1 2">
    <name type="scientific">Cellulomonas persica</name>
    <dbReference type="NCBI Taxonomy" id="76861"/>
    <lineage>
        <taxon>Bacteria</taxon>
        <taxon>Bacillati</taxon>
        <taxon>Actinomycetota</taxon>
        <taxon>Actinomycetes</taxon>
        <taxon>Micrococcales</taxon>
        <taxon>Cellulomonadaceae</taxon>
        <taxon>Cellulomonas</taxon>
    </lineage>
</organism>
<protein>
    <submittedName>
        <fullName evidence="1">Uncharacterized protein</fullName>
    </submittedName>
</protein>
<evidence type="ECO:0000313" key="1">
    <source>
        <dbReference type="EMBL" id="GEK16494.1"/>
    </source>
</evidence>
<name>A0A510UPB4_9CELL</name>
<evidence type="ECO:0000313" key="2">
    <source>
        <dbReference type="Proteomes" id="UP000321386"/>
    </source>
</evidence>
<gene>
    <name evidence="1" type="ORF">CPE01_02270</name>
</gene>
<accession>A0A510UPB4</accession>
<dbReference type="EMBL" id="BJUA01000001">
    <property type="protein sequence ID" value="GEK16494.1"/>
    <property type="molecule type" value="Genomic_DNA"/>
</dbReference>
<sequence>MRATVQNMATCMVLRCGNESAATRVVHSGDPDRLPIEFRVCREHDSLIAAGLPFRYNDEDHAVYVGRDIDAAGLRMLVDYLGWQDDAGMPSDMHRHVFRDDAGDEFSFILPDWLAGTLRRRWAEQGIGDDDVQGA</sequence>
<keyword evidence="2" id="KW-1185">Reference proteome</keyword>
<proteinExistence type="predicted"/>
<comment type="caution">
    <text evidence="1">The sequence shown here is derived from an EMBL/GenBank/DDBJ whole genome shotgun (WGS) entry which is preliminary data.</text>
</comment>
<dbReference type="Proteomes" id="UP000321386">
    <property type="component" value="Unassembled WGS sequence"/>
</dbReference>
<dbReference type="AlphaFoldDB" id="A0A510UPB4"/>